<dbReference type="EMBL" id="CVRI01000020">
    <property type="protein sequence ID" value="CRK90851.1"/>
    <property type="molecule type" value="Genomic_DNA"/>
</dbReference>
<evidence type="ECO:0000313" key="2">
    <source>
        <dbReference type="Proteomes" id="UP000183832"/>
    </source>
</evidence>
<dbReference type="AlphaFoldDB" id="A0A1J1HS96"/>
<accession>A0A1J1HS96</accession>
<protein>
    <submittedName>
        <fullName evidence="1">CLUMA_CG004541, isoform A</fullName>
    </submittedName>
</protein>
<keyword evidence="2" id="KW-1185">Reference proteome</keyword>
<dbReference type="Proteomes" id="UP000183832">
    <property type="component" value="Unassembled WGS sequence"/>
</dbReference>
<name>A0A1J1HS96_9DIPT</name>
<organism evidence="1 2">
    <name type="scientific">Clunio marinus</name>
    <dbReference type="NCBI Taxonomy" id="568069"/>
    <lineage>
        <taxon>Eukaryota</taxon>
        <taxon>Metazoa</taxon>
        <taxon>Ecdysozoa</taxon>
        <taxon>Arthropoda</taxon>
        <taxon>Hexapoda</taxon>
        <taxon>Insecta</taxon>
        <taxon>Pterygota</taxon>
        <taxon>Neoptera</taxon>
        <taxon>Endopterygota</taxon>
        <taxon>Diptera</taxon>
        <taxon>Nematocera</taxon>
        <taxon>Chironomoidea</taxon>
        <taxon>Chironomidae</taxon>
        <taxon>Clunio</taxon>
    </lineage>
</organism>
<gene>
    <name evidence="1" type="ORF">CLUMA_CG004541</name>
</gene>
<reference evidence="1 2" key="1">
    <citation type="submission" date="2015-04" db="EMBL/GenBank/DDBJ databases">
        <authorList>
            <person name="Syromyatnikov M.Y."/>
            <person name="Popov V.N."/>
        </authorList>
    </citation>
    <scope>NUCLEOTIDE SEQUENCE [LARGE SCALE GENOMIC DNA]</scope>
</reference>
<proteinExistence type="predicted"/>
<evidence type="ECO:0000313" key="1">
    <source>
        <dbReference type="EMBL" id="CRK90851.1"/>
    </source>
</evidence>
<sequence>MTIEGISRMEVSKERFSCCCCSFHKHYIKSMKEANEKEDKKSNKEPQPAYKFKNFSFLIAHLVDKTE</sequence>